<organism evidence="7 8">
    <name type="scientific">Eremothecium cymbalariae (strain CBS 270.75 / DBVPG 7215 / KCTC 17166 / NRRL Y-17582)</name>
    <name type="common">Yeast</name>
    <dbReference type="NCBI Taxonomy" id="931890"/>
    <lineage>
        <taxon>Eukaryota</taxon>
        <taxon>Fungi</taxon>
        <taxon>Dikarya</taxon>
        <taxon>Ascomycota</taxon>
        <taxon>Saccharomycotina</taxon>
        <taxon>Saccharomycetes</taxon>
        <taxon>Saccharomycetales</taxon>
        <taxon>Saccharomycetaceae</taxon>
        <taxon>Eremothecium</taxon>
    </lineage>
</organism>
<accession>G8JRM1</accession>
<dbReference type="OrthoDB" id="18786at2759"/>
<dbReference type="FunCoup" id="G8JRM1">
    <property type="interactions" value="51"/>
</dbReference>
<dbReference type="STRING" id="931890.G8JRM1"/>
<dbReference type="PANTHER" id="PTHR13228:SF3">
    <property type="entry name" value="CONSERVED OLIGOMERIC GOLGI COMPLEX SUBUNIT 5"/>
    <property type="match status" value="1"/>
</dbReference>
<proteinExistence type="predicted"/>
<comment type="subcellular location">
    <subcellularLocation>
        <location evidence="1">Golgi apparatus membrane</location>
        <topology evidence="1">Peripheral membrane protein</topology>
    </subcellularLocation>
</comment>
<dbReference type="RefSeq" id="XP_003645607.1">
    <property type="nucleotide sequence ID" value="XM_003645559.1"/>
</dbReference>
<feature type="domain" description="Conserved oligomeric Golgi complex subunit 5 N-terminal" evidence="5">
    <location>
        <begin position="11"/>
        <end position="144"/>
    </location>
</feature>
<evidence type="ECO:0000259" key="5">
    <source>
        <dbReference type="Pfam" id="PF10392"/>
    </source>
</evidence>
<keyword evidence="8" id="KW-1185">Reference proteome</keyword>
<evidence type="ECO:0000256" key="3">
    <source>
        <dbReference type="ARBA" id="ARBA00023034"/>
    </source>
</evidence>
<dbReference type="InParanoid" id="G8JRM1"/>
<protein>
    <recommendedName>
        <fullName evidence="2">Conserved oligomeric Golgi complex subunit 5</fullName>
    </recommendedName>
</protein>
<dbReference type="InterPro" id="IPR049176">
    <property type="entry name" value="COG5_N"/>
</dbReference>
<keyword evidence="3" id="KW-0333">Golgi apparatus</keyword>
<dbReference type="Proteomes" id="UP000006790">
    <property type="component" value="Chromosome 3"/>
</dbReference>
<feature type="domain" description="Conserved oligomeric Golgi complex subunit 5 helical" evidence="6">
    <location>
        <begin position="177"/>
        <end position="356"/>
    </location>
</feature>
<dbReference type="HOGENOM" id="CLU_060138_0_0_1"/>
<dbReference type="GO" id="GO:0000139">
    <property type="term" value="C:Golgi membrane"/>
    <property type="evidence" value="ECO:0007669"/>
    <property type="project" value="UniProtKB-SubCell"/>
</dbReference>
<reference evidence="8" key="1">
    <citation type="journal article" date="2012" name="G3 (Bethesda)">
        <title>Pichia sorbitophila, an interspecies yeast hybrid reveals early steps of genome resolution following polyploidization.</title>
        <authorList>
            <person name="Leh Louis V."/>
            <person name="Despons L."/>
            <person name="Friedrich A."/>
            <person name="Martin T."/>
            <person name="Durrens P."/>
            <person name="Casaregola S."/>
            <person name="Neuveglise C."/>
            <person name="Fairhead C."/>
            <person name="Marck C."/>
            <person name="Cruz J.A."/>
            <person name="Straub M.L."/>
            <person name="Kugler V."/>
            <person name="Sacerdot C."/>
            <person name="Uzunov Z."/>
            <person name="Thierry A."/>
            <person name="Weiss S."/>
            <person name="Bleykasten C."/>
            <person name="De Montigny J."/>
            <person name="Jacques N."/>
            <person name="Jung P."/>
            <person name="Lemaire M."/>
            <person name="Mallet S."/>
            <person name="Morel G."/>
            <person name="Richard G.F."/>
            <person name="Sarkar A."/>
            <person name="Savel G."/>
            <person name="Schacherer J."/>
            <person name="Seret M.L."/>
            <person name="Talla E."/>
            <person name="Samson G."/>
            <person name="Jubin C."/>
            <person name="Poulain J."/>
            <person name="Vacherie B."/>
            <person name="Barbe V."/>
            <person name="Pelletier E."/>
            <person name="Sherman D.J."/>
            <person name="Westhof E."/>
            <person name="Weissenbach J."/>
            <person name="Baret P.V."/>
            <person name="Wincker P."/>
            <person name="Gaillardin C."/>
            <person name="Dujon B."/>
            <person name="Souciet J.L."/>
        </authorList>
    </citation>
    <scope>NUCLEOTIDE SEQUENCE [LARGE SCALE GENOMIC DNA]</scope>
    <source>
        <strain evidence="8">CBS 270.75 / DBVPG 7215 / KCTC 17166 / NRRL Y-17582</strain>
    </source>
</reference>
<evidence type="ECO:0000313" key="7">
    <source>
        <dbReference type="EMBL" id="AET38790.1"/>
    </source>
</evidence>
<gene>
    <name evidence="7" type="ordered locus">Ecym_3298</name>
</gene>
<dbReference type="GO" id="GO:0017119">
    <property type="term" value="C:Golgi transport complex"/>
    <property type="evidence" value="ECO:0007669"/>
    <property type="project" value="EnsemblFungi"/>
</dbReference>
<dbReference type="KEGG" id="erc:Ecym_3298"/>
<dbReference type="eggNOG" id="ENOG502QQP3">
    <property type="taxonomic scope" value="Eukaryota"/>
</dbReference>
<dbReference type="GeneID" id="11468857"/>
<dbReference type="InterPro" id="IPR048485">
    <property type="entry name" value="COG5_helical"/>
</dbReference>
<sequence length="387" mass="44337">MSSDDELEDFEALLEDNFNPIQFANELTKAINNNLDSKELDFNTPLKKVKYDMIELDKRTDQIIKDNPLLVLEQLEKRKLQREKVGPTLKPSLDYLSMSFERLNNEVLKPYDRAQKLQSALGKIHQTSFLLRDALIYIQMATQIESLPLNADDQPGLIRLATLYSKIEMNLNQNHNLKSLQLIKKFENGPLKNKKIELIRNISQSLIKDCVNNHKIKHNLESIQTLALNLNALSTKDYTATLDKIALLKIQSSQQALTRTTVSIRSLGMAMSDAVKNGYWLSQLESLLKTTKLEDSSLLNEYLAEKKYRSITKNYWIKVANAFQKDFETSYRRGGPVGKSLISNTKFIKDTITEAMPKSTNDENYKDYLDIMLSSVSILDSNMRKSS</sequence>
<dbReference type="EMBL" id="CP002499">
    <property type="protein sequence ID" value="AET38790.1"/>
    <property type="molecule type" value="Genomic_DNA"/>
</dbReference>
<dbReference type="GO" id="GO:0032258">
    <property type="term" value="P:cytoplasm to vacuole targeting by the Cvt pathway"/>
    <property type="evidence" value="ECO:0007669"/>
    <property type="project" value="EnsemblFungi"/>
</dbReference>
<evidence type="ECO:0000313" key="8">
    <source>
        <dbReference type="Proteomes" id="UP000006790"/>
    </source>
</evidence>
<evidence type="ECO:0000256" key="2">
    <source>
        <dbReference type="ARBA" id="ARBA00020974"/>
    </source>
</evidence>
<evidence type="ECO:0000256" key="1">
    <source>
        <dbReference type="ARBA" id="ARBA00004395"/>
    </source>
</evidence>
<dbReference type="Pfam" id="PF20649">
    <property type="entry name" value="COG5_C"/>
    <property type="match status" value="1"/>
</dbReference>
<dbReference type="OMA" id="YFWRTLA"/>
<evidence type="ECO:0000259" key="6">
    <source>
        <dbReference type="Pfam" id="PF20649"/>
    </source>
</evidence>
<dbReference type="PANTHER" id="PTHR13228">
    <property type="entry name" value="CONSERVED OLIGOMERIC GOLGI COMPLEX COMPONENT 5"/>
    <property type="match status" value="1"/>
</dbReference>
<dbReference type="GO" id="GO:0042802">
    <property type="term" value="F:identical protein binding"/>
    <property type="evidence" value="ECO:0007669"/>
    <property type="project" value="EnsemblFungi"/>
</dbReference>
<name>G8JRM1_ERECY</name>
<dbReference type="Pfam" id="PF10392">
    <property type="entry name" value="COG5_N"/>
    <property type="match status" value="1"/>
</dbReference>
<dbReference type="AlphaFoldDB" id="G8JRM1"/>
<dbReference type="InterPro" id="IPR019465">
    <property type="entry name" value="Cog5"/>
</dbReference>
<dbReference type="GO" id="GO:0006891">
    <property type="term" value="P:intra-Golgi vesicle-mediated transport"/>
    <property type="evidence" value="ECO:0007669"/>
    <property type="project" value="EnsemblFungi"/>
</dbReference>
<evidence type="ECO:0000256" key="4">
    <source>
        <dbReference type="ARBA" id="ARBA00023136"/>
    </source>
</evidence>
<keyword evidence="4" id="KW-0472">Membrane</keyword>